<keyword evidence="1" id="KW-0378">Hydrolase</keyword>
<dbReference type="NCBIfam" id="NF046079">
    <property type="entry name" value="HAD_phos_BT0820"/>
    <property type="match status" value="1"/>
</dbReference>
<dbReference type="InterPro" id="IPR023214">
    <property type="entry name" value="HAD_sf"/>
</dbReference>
<dbReference type="SUPFAM" id="SSF56784">
    <property type="entry name" value="HAD-like"/>
    <property type="match status" value="1"/>
</dbReference>
<evidence type="ECO:0000313" key="2">
    <source>
        <dbReference type="Proteomes" id="UP000623301"/>
    </source>
</evidence>
<evidence type="ECO:0000313" key="1">
    <source>
        <dbReference type="EMBL" id="MBJ2176159.1"/>
    </source>
</evidence>
<dbReference type="InterPro" id="IPR036412">
    <property type="entry name" value="HAD-like_sf"/>
</dbReference>
<accession>A0ABS0WVY7</accession>
<dbReference type="PIRSF" id="PIRSF020079">
    <property type="entry name" value="UCP020079"/>
    <property type="match status" value="1"/>
</dbReference>
<gene>
    <name evidence="1" type="ORF">JBL43_18050</name>
</gene>
<dbReference type="InterPro" id="IPR016769">
    <property type="entry name" value="Phage_SP01_Orf1"/>
</dbReference>
<protein>
    <submittedName>
        <fullName evidence="1">Hydrolase</fullName>
    </submittedName>
</protein>
<dbReference type="Gene3D" id="3.40.50.1000">
    <property type="entry name" value="HAD superfamily/HAD-like"/>
    <property type="match status" value="1"/>
</dbReference>
<dbReference type="GO" id="GO:0016787">
    <property type="term" value="F:hydrolase activity"/>
    <property type="evidence" value="ECO:0007669"/>
    <property type="project" value="UniProtKB-KW"/>
</dbReference>
<dbReference type="Proteomes" id="UP000623301">
    <property type="component" value="Unassembled WGS sequence"/>
</dbReference>
<comment type="caution">
    <text evidence="1">The sequence shown here is derived from an EMBL/GenBank/DDBJ whole genome shotgun (WGS) entry which is preliminary data.</text>
</comment>
<proteinExistence type="predicted"/>
<organism evidence="1 2">
    <name type="scientific">Aureibaculum flavum</name>
    <dbReference type="NCBI Taxonomy" id="2795986"/>
    <lineage>
        <taxon>Bacteria</taxon>
        <taxon>Pseudomonadati</taxon>
        <taxon>Bacteroidota</taxon>
        <taxon>Flavobacteriia</taxon>
        <taxon>Flavobacteriales</taxon>
        <taxon>Flavobacteriaceae</taxon>
        <taxon>Aureibaculum</taxon>
    </lineage>
</organism>
<reference evidence="1 2" key="1">
    <citation type="submission" date="2020-12" db="EMBL/GenBank/DDBJ databases">
        <title>Aureibaculum luteum sp. nov. and Aureibaculum flavum sp. nov., novel members of the family Flavobacteriaceae isolated from Antarctic intertidal sediments.</title>
        <authorList>
            <person name="He X."/>
            <person name="Zhang X."/>
        </authorList>
    </citation>
    <scope>NUCLEOTIDE SEQUENCE [LARGE SCALE GENOMIC DNA]</scope>
    <source>
        <strain evidence="1 2">A20</strain>
    </source>
</reference>
<sequence length="134" mass="15592">MIPKDPLIIAVDFDGTIVEDAYPKVGSPKIFAFETLKELQKDGHRLILWTYRHGERLQDAVDFCEENGIHFYSVNKNYPEEKFQGKVSRKINADLFIDDRNIGGMLGWGEIYKIIKNNPNAEVPKKKKKSFWKF</sequence>
<name>A0ABS0WVY7_9FLAO</name>
<dbReference type="EMBL" id="JAEHFJ010000012">
    <property type="protein sequence ID" value="MBJ2176159.1"/>
    <property type="molecule type" value="Genomic_DNA"/>
</dbReference>
<dbReference type="RefSeq" id="WP_198842783.1">
    <property type="nucleotide sequence ID" value="NZ_JAEHFJ010000012.1"/>
</dbReference>
<keyword evidence="2" id="KW-1185">Reference proteome</keyword>